<accession>A0A5B7SL10</accession>
<feature type="region of interest" description="Disordered" evidence="1">
    <location>
        <begin position="176"/>
        <end position="201"/>
    </location>
</feature>
<evidence type="ECO:0000313" key="2">
    <source>
        <dbReference type="EMBL" id="QCW99166.1"/>
    </source>
</evidence>
<sequence>MFEDDNLPRQDHRKSEIFKKAQDIVKLVERIVAINAEDGLAVEEYEKEWFKNNQEYLLRNSHTICAKIAGAYGDMLYDIKMENAAIIRKAARELITDARGLQMNGYKEIEYLDFLRAEVEEFRILFAEWVKTFDMGNYLIDRWGLFNPPGVNYDDHDPDDDIPFDRNAFMNEMGMFSDEGLDDDCSDDDGDGEEEEDEPDS</sequence>
<dbReference type="EMBL" id="CP040710">
    <property type="protein sequence ID" value="QCW99166.1"/>
    <property type="molecule type" value="Genomic_DNA"/>
</dbReference>
<dbReference type="Proteomes" id="UP000310017">
    <property type="component" value="Chromosome"/>
</dbReference>
<dbReference type="KEGG" id="asag:FGM00_03185"/>
<gene>
    <name evidence="2" type="ORF">FGM00_03185</name>
</gene>
<reference evidence="2 3" key="1">
    <citation type="submission" date="2019-05" db="EMBL/GenBank/DDBJ databases">
        <title>Genome sequencing of F202Z8.</title>
        <authorList>
            <person name="Kwon Y.M."/>
        </authorList>
    </citation>
    <scope>NUCLEOTIDE SEQUENCE [LARGE SCALE GENOMIC DNA]</scope>
    <source>
        <strain evidence="2 3">F202Z8</strain>
    </source>
</reference>
<dbReference type="RefSeq" id="WP_138851519.1">
    <property type="nucleotide sequence ID" value="NZ_CP040710.1"/>
</dbReference>
<dbReference type="OrthoDB" id="893100at2"/>
<protein>
    <submittedName>
        <fullName evidence="2">Uncharacterized protein</fullName>
    </submittedName>
</protein>
<dbReference type="AlphaFoldDB" id="A0A5B7SL10"/>
<organism evidence="2 3">
    <name type="scientific">Aggregatimonas sangjinii</name>
    <dbReference type="NCBI Taxonomy" id="2583587"/>
    <lineage>
        <taxon>Bacteria</taxon>
        <taxon>Pseudomonadati</taxon>
        <taxon>Bacteroidota</taxon>
        <taxon>Flavobacteriia</taxon>
        <taxon>Flavobacteriales</taxon>
        <taxon>Flavobacteriaceae</taxon>
        <taxon>Aggregatimonas</taxon>
    </lineage>
</organism>
<proteinExistence type="predicted"/>
<evidence type="ECO:0000313" key="3">
    <source>
        <dbReference type="Proteomes" id="UP000310017"/>
    </source>
</evidence>
<evidence type="ECO:0000256" key="1">
    <source>
        <dbReference type="SAM" id="MobiDB-lite"/>
    </source>
</evidence>
<feature type="compositionally biased region" description="Acidic residues" evidence="1">
    <location>
        <begin position="179"/>
        <end position="201"/>
    </location>
</feature>
<keyword evidence="3" id="KW-1185">Reference proteome</keyword>
<name>A0A5B7SL10_9FLAO</name>